<feature type="transmembrane region" description="Helical" evidence="6">
    <location>
        <begin position="181"/>
        <end position="203"/>
    </location>
</feature>
<dbReference type="InterPro" id="IPR001851">
    <property type="entry name" value="ABC_transp_permease"/>
</dbReference>
<organism evidence="7 8">
    <name type="scientific">Frankia torreyi</name>
    <dbReference type="NCBI Taxonomy" id="1856"/>
    <lineage>
        <taxon>Bacteria</taxon>
        <taxon>Bacillati</taxon>
        <taxon>Actinomycetota</taxon>
        <taxon>Actinomycetes</taxon>
        <taxon>Frankiales</taxon>
        <taxon>Frankiaceae</taxon>
        <taxon>Frankia</taxon>
    </lineage>
</organism>
<reference evidence="8" key="1">
    <citation type="submission" date="2015-02" db="EMBL/GenBank/DDBJ databases">
        <title>Draft Genome of Frankia sp. CpI1-S.</title>
        <authorList>
            <person name="Oshone R.T."/>
            <person name="Ngom M."/>
            <person name="Ghodhbane-Gtari F."/>
            <person name="Gtari M."/>
            <person name="Morris K."/>
            <person name="Thomas K."/>
            <person name="Sen A."/>
            <person name="Tisa L.S."/>
        </authorList>
    </citation>
    <scope>NUCLEOTIDE SEQUENCE [LARGE SCALE GENOMIC DNA]</scope>
    <source>
        <strain evidence="8">CpI1-S</strain>
    </source>
</reference>
<keyword evidence="4 6" id="KW-1133">Transmembrane helix</keyword>
<dbReference type="PANTHER" id="PTHR32196">
    <property type="entry name" value="ABC TRANSPORTER PERMEASE PROTEIN YPHD-RELATED-RELATED"/>
    <property type="match status" value="1"/>
</dbReference>
<comment type="caution">
    <text evidence="7">The sequence shown here is derived from an EMBL/GenBank/DDBJ whole genome shotgun (WGS) entry which is preliminary data.</text>
</comment>
<dbReference type="RefSeq" id="WP_044883105.1">
    <property type="nucleotide sequence ID" value="NZ_JYFN01000002.1"/>
</dbReference>
<feature type="transmembrane region" description="Helical" evidence="6">
    <location>
        <begin position="6"/>
        <end position="26"/>
    </location>
</feature>
<feature type="transmembrane region" description="Helical" evidence="6">
    <location>
        <begin position="86"/>
        <end position="105"/>
    </location>
</feature>
<keyword evidence="5 6" id="KW-0472">Membrane</keyword>
<protein>
    <submittedName>
        <fullName evidence="7">ABC-type uncharacterized transport system, permease component</fullName>
    </submittedName>
</protein>
<accession>A0A0D8BM28</accession>
<dbReference type="OrthoDB" id="9778389at2"/>
<dbReference type="Pfam" id="PF02653">
    <property type="entry name" value="BPD_transp_2"/>
    <property type="match status" value="1"/>
</dbReference>
<reference evidence="7 8" key="2">
    <citation type="journal article" date="2016" name="Genome Announc.">
        <title>Permanent Draft Genome Sequences for Two Variants of Frankia sp. Strain CpI1, the First Frankia Strain Isolated from Root Nodules of Comptonia peregrina.</title>
        <authorList>
            <person name="Oshone R."/>
            <person name="Hurst S.G.IV."/>
            <person name="Abebe-Akele F."/>
            <person name="Simpson S."/>
            <person name="Morris K."/>
            <person name="Thomas W.K."/>
            <person name="Tisa L.S."/>
        </authorList>
    </citation>
    <scope>NUCLEOTIDE SEQUENCE [LARGE SCALE GENOMIC DNA]</scope>
    <source>
        <strain evidence="8">CpI1-S</strain>
    </source>
</reference>
<dbReference type="CDD" id="cd06574">
    <property type="entry name" value="TM_PBP1_branched-chain-AA_like"/>
    <property type="match status" value="1"/>
</dbReference>
<feature type="transmembrane region" description="Helical" evidence="6">
    <location>
        <begin position="237"/>
        <end position="259"/>
    </location>
</feature>
<dbReference type="EMBL" id="JYFN01000002">
    <property type="protein sequence ID" value="KJE25155.1"/>
    <property type="molecule type" value="Genomic_DNA"/>
</dbReference>
<dbReference type="PANTHER" id="PTHR32196:SF69">
    <property type="entry name" value="BRANCHED-CHAIN AMINO ACID TRANSPORT SYSTEM, PERMEASE PROTEIN"/>
    <property type="match status" value="1"/>
</dbReference>
<proteinExistence type="predicted"/>
<comment type="subcellular location">
    <subcellularLocation>
        <location evidence="1">Cell membrane</location>
        <topology evidence="1">Multi-pass membrane protein</topology>
    </subcellularLocation>
</comment>
<keyword evidence="2" id="KW-1003">Cell membrane</keyword>
<evidence type="ECO:0000256" key="2">
    <source>
        <dbReference type="ARBA" id="ARBA00022475"/>
    </source>
</evidence>
<feature type="transmembrane region" description="Helical" evidence="6">
    <location>
        <begin position="38"/>
        <end position="55"/>
    </location>
</feature>
<dbReference type="GO" id="GO:0022857">
    <property type="term" value="F:transmembrane transporter activity"/>
    <property type="evidence" value="ECO:0007669"/>
    <property type="project" value="InterPro"/>
</dbReference>
<evidence type="ECO:0000313" key="8">
    <source>
        <dbReference type="Proteomes" id="UP000032545"/>
    </source>
</evidence>
<dbReference type="Proteomes" id="UP000032545">
    <property type="component" value="Unassembled WGS sequence"/>
</dbReference>
<evidence type="ECO:0000256" key="1">
    <source>
        <dbReference type="ARBA" id="ARBA00004651"/>
    </source>
</evidence>
<sequence>MIQVLLDMLVTGLPLVPVFLGIYTVFRLRADFDLTVEGSFVTGGAVCALTLVHGWPSWLALLAGTAGAAAAGAVTALIHLLLRVPVLLAGLVMSIGLFSVNLHVLDTPTLSLGTQGTLFSGFGSLSGRQADLATSGVMAGVVAVVLVAFGLFLRTELGLALRATGVNARMARSQGVNDRRLTVLALVLANGLAGLGASLSVQYQGYADVNMGAGTFVAGVGAVLLGELFVRPSGSKLLRIVGCVLVGTLAYRLVLVGALRVGLPAGDLRGVTALTLLVAIAAERYLGALGGLARTLAHTTRSASAAVRQEAA</sequence>
<evidence type="ECO:0000256" key="6">
    <source>
        <dbReference type="SAM" id="Phobius"/>
    </source>
</evidence>
<feature type="transmembrane region" description="Helical" evidence="6">
    <location>
        <begin position="132"/>
        <end position="153"/>
    </location>
</feature>
<evidence type="ECO:0000313" key="7">
    <source>
        <dbReference type="EMBL" id="KJE25155.1"/>
    </source>
</evidence>
<evidence type="ECO:0000256" key="5">
    <source>
        <dbReference type="ARBA" id="ARBA00023136"/>
    </source>
</evidence>
<keyword evidence="3 6" id="KW-0812">Transmembrane</keyword>
<feature type="transmembrane region" description="Helical" evidence="6">
    <location>
        <begin position="61"/>
        <end position="81"/>
    </location>
</feature>
<evidence type="ECO:0000256" key="4">
    <source>
        <dbReference type="ARBA" id="ARBA00022989"/>
    </source>
</evidence>
<evidence type="ECO:0000256" key="3">
    <source>
        <dbReference type="ARBA" id="ARBA00022692"/>
    </source>
</evidence>
<feature type="transmembrane region" description="Helical" evidence="6">
    <location>
        <begin position="271"/>
        <end position="292"/>
    </location>
</feature>
<name>A0A0D8BM28_9ACTN</name>
<gene>
    <name evidence="7" type="ORF">FF36_00288</name>
</gene>
<dbReference type="PATRIC" id="fig|1502723.3.peg.325"/>
<feature type="transmembrane region" description="Helical" evidence="6">
    <location>
        <begin position="209"/>
        <end position="230"/>
    </location>
</feature>
<keyword evidence="8" id="KW-1185">Reference proteome</keyword>
<dbReference type="AlphaFoldDB" id="A0A0D8BM28"/>
<dbReference type="GO" id="GO:0005886">
    <property type="term" value="C:plasma membrane"/>
    <property type="evidence" value="ECO:0007669"/>
    <property type="project" value="UniProtKB-SubCell"/>
</dbReference>